<reference evidence="2 3" key="1">
    <citation type="submission" date="2017-09" db="EMBL/GenBank/DDBJ databases">
        <title>Depth-based differentiation of microbial function through sediment-hosted aquifers and enrichment of novel symbionts in the deep terrestrial subsurface.</title>
        <authorList>
            <person name="Probst A.J."/>
            <person name="Ladd B."/>
            <person name="Jarett J.K."/>
            <person name="Geller-Mcgrath D.E."/>
            <person name="Sieber C.M."/>
            <person name="Emerson J.B."/>
            <person name="Anantharaman K."/>
            <person name="Thomas B.C."/>
            <person name="Malmstrom R."/>
            <person name="Stieglmeier M."/>
            <person name="Klingl A."/>
            <person name="Woyke T."/>
            <person name="Ryan C.M."/>
            <person name="Banfield J.F."/>
        </authorList>
    </citation>
    <scope>NUCLEOTIDE SEQUENCE [LARGE SCALE GENOMIC DNA]</scope>
    <source>
        <strain evidence="2">CG12_big_fil_rev_8_21_14_0_65_43_15</strain>
    </source>
</reference>
<accession>A0A2J0LP39</accession>
<organism evidence="2 3">
    <name type="scientific">Candidatus Taenaricola geysiri</name>
    <dbReference type="NCBI Taxonomy" id="1974752"/>
    <lineage>
        <taxon>Bacteria</taxon>
        <taxon>Pseudomonadati</taxon>
        <taxon>Candidatus Omnitrophota</taxon>
        <taxon>Candidatus Taenaricola</taxon>
    </lineage>
</organism>
<feature type="transmembrane region" description="Helical" evidence="1">
    <location>
        <begin position="268"/>
        <end position="287"/>
    </location>
</feature>
<dbReference type="Proteomes" id="UP000231267">
    <property type="component" value="Unassembled WGS sequence"/>
</dbReference>
<feature type="transmembrane region" description="Helical" evidence="1">
    <location>
        <begin position="293"/>
        <end position="317"/>
    </location>
</feature>
<feature type="transmembrane region" description="Helical" evidence="1">
    <location>
        <begin position="125"/>
        <end position="142"/>
    </location>
</feature>
<name>A0A2J0LP39_9BACT</name>
<sequence length="506" mass="56211">MQFKVQTINLTLTARAVRVFLRTTATITVFAFVLTQCGIGTGYALRPQQGEGAKEAAQAIGAPAPRENREEFVDKLAFTIARVIDPVDRSVIAGRIERLGKEYNATDKQLMGFTRKFFSNLLSEIREWLIFIMGAIGIPLIYSHNPFAIPGLIGIVIAATVLYSNFDKIVKLTPQGSVLFARVDRAIADETALAGELKEFLGAVEADALGKERQEIIDKLMQPHVMSPVIPYEDRKVIAKRIEGFRLKFGASEKQILDFAEKNFFSDIAVYIYFAGILMIGVGLQFASDFWPVFYSCTALVGIGAFILFVDGARWLIKKTPQGKALFERVNRAVSLEDGKYLDREFRKYLASAGPHSRPGAAGEPMRRGEAERNVTPHIVAAATAGEPLAEELREAAKDKIVVIIDSDTGRRARLRKFLIEAAGFSRENIHEFDFFIQAQGAVKKADLVIFINITFDSRIHDLQSSFGLLDRDSIMQLSGPQAARDKIEEWLKKKKAEKEAVGTQA</sequence>
<protein>
    <submittedName>
        <fullName evidence="2">Uncharacterized protein</fullName>
    </submittedName>
</protein>
<evidence type="ECO:0000256" key="1">
    <source>
        <dbReference type="SAM" id="Phobius"/>
    </source>
</evidence>
<evidence type="ECO:0000313" key="2">
    <source>
        <dbReference type="EMBL" id="PIW66526.1"/>
    </source>
</evidence>
<keyword evidence="1" id="KW-0472">Membrane</keyword>
<proteinExistence type="predicted"/>
<evidence type="ECO:0000313" key="3">
    <source>
        <dbReference type="Proteomes" id="UP000231267"/>
    </source>
</evidence>
<comment type="caution">
    <text evidence="2">The sequence shown here is derived from an EMBL/GenBank/DDBJ whole genome shotgun (WGS) entry which is preliminary data.</text>
</comment>
<feature type="transmembrane region" description="Helical" evidence="1">
    <location>
        <begin position="148"/>
        <end position="166"/>
    </location>
</feature>
<gene>
    <name evidence="2" type="ORF">COW11_02865</name>
</gene>
<keyword evidence="1" id="KW-0812">Transmembrane</keyword>
<keyword evidence="1" id="KW-1133">Transmembrane helix</keyword>
<dbReference type="AlphaFoldDB" id="A0A2J0LP39"/>
<dbReference type="EMBL" id="PFGP01000064">
    <property type="protein sequence ID" value="PIW66526.1"/>
    <property type="molecule type" value="Genomic_DNA"/>
</dbReference>